<proteinExistence type="predicted"/>
<evidence type="ECO:0000313" key="3">
    <source>
        <dbReference type="Proteomes" id="UP000241639"/>
    </source>
</evidence>
<name>A0A2T4Z4N2_9BACL</name>
<organism evidence="2 3">
    <name type="scientific">Desmospora activa DSM 45169</name>
    <dbReference type="NCBI Taxonomy" id="1121389"/>
    <lineage>
        <taxon>Bacteria</taxon>
        <taxon>Bacillati</taxon>
        <taxon>Bacillota</taxon>
        <taxon>Bacilli</taxon>
        <taxon>Bacillales</taxon>
        <taxon>Thermoactinomycetaceae</taxon>
        <taxon>Desmospora</taxon>
    </lineage>
</organism>
<gene>
    <name evidence="2" type="ORF">C8J48_3167</name>
</gene>
<dbReference type="SUPFAM" id="SSF51735">
    <property type="entry name" value="NAD(P)-binding Rossmann-fold domains"/>
    <property type="match status" value="1"/>
</dbReference>
<dbReference type="InterPro" id="IPR058932">
    <property type="entry name" value="KDD_N"/>
</dbReference>
<accession>A0A2T4Z4N2</accession>
<dbReference type="InterPro" id="IPR036291">
    <property type="entry name" value="NAD(P)-bd_dom_sf"/>
</dbReference>
<evidence type="ECO:0000259" key="1">
    <source>
        <dbReference type="Pfam" id="PF26370"/>
    </source>
</evidence>
<sequence>MDARSEEVHSLGLHRVVEPQGMLPQPAWRLDAEPVCHDNELLLDVDCLNIDSASFNQLKQSCGQDLEKVKERIAAIVAERGKMHNPATGSGGMLIGNVAEVGPHFLAADQLQKGERLATLVSLTLTPLYLTAIHDVDMETGQVHVEGKAILFASGPYARLPEDIPEQLSLALLDVCGAPAQIARIVKRDQTVVVLGAGGKSGLLCLAQARRQLGNSGQLIALESRQEACAEIRRLQLADDVLQVDARNPVAVLEVVETVTNRRLADWTINCVNVPDTELSSILATRDGGGVYFFSTAIRFTAAALGAEGVGRDVQMLIGNGYAPGHADLALDLVRTQPQLLQLLQARYTRVQQN</sequence>
<evidence type="ECO:0000313" key="2">
    <source>
        <dbReference type="EMBL" id="PTM56842.1"/>
    </source>
</evidence>
<dbReference type="RefSeq" id="WP_107728137.1">
    <property type="nucleotide sequence ID" value="NZ_PZZP01000002.1"/>
</dbReference>
<feature type="domain" description="L-erythro-3,5-diaminohexanoate dehydrogenase N-terminal" evidence="1">
    <location>
        <begin position="14"/>
        <end position="161"/>
    </location>
</feature>
<dbReference type="Gene3D" id="3.40.50.720">
    <property type="entry name" value="NAD(P)-binding Rossmann-like Domain"/>
    <property type="match status" value="1"/>
</dbReference>
<dbReference type="Gene3D" id="3.90.180.10">
    <property type="entry name" value="Medium-chain alcohol dehydrogenases, catalytic domain"/>
    <property type="match status" value="1"/>
</dbReference>
<dbReference type="AlphaFoldDB" id="A0A2T4Z4N2"/>
<protein>
    <submittedName>
        <fullName evidence="2">L-erythro-3,5-diaminohexanoate dehydrogenase</fullName>
    </submittedName>
</protein>
<dbReference type="EMBL" id="PZZP01000002">
    <property type="protein sequence ID" value="PTM56842.1"/>
    <property type="molecule type" value="Genomic_DNA"/>
</dbReference>
<reference evidence="2 3" key="1">
    <citation type="submission" date="2018-04" db="EMBL/GenBank/DDBJ databases">
        <title>Genomic Encyclopedia of Archaeal and Bacterial Type Strains, Phase II (KMG-II): from individual species to whole genera.</title>
        <authorList>
            <person name="Goeker M."/>
        </authorList>
    </citation>
    <scope>NUCLEOTIDE SEQUENCE [LARGE SCALE GENOMIC DNA]</scope>
    <source>
        <strain evidence="2 3">DSM 45169</strain>
    </source>
</reference>
<dbReference type="OrthoDB" id="48703at2"/>
<dbReference type="Proteomes" id="UP000241639">
    <property type="component" value="Unassembled WGS sequence"/>
</dbReference>
<dbReference type="Pfam" id="PF26370">
    <property type="entry name" value="KDD_N"/>
    <property type="match status" value="1"/>
</dbReference>
<comment type="caution">
    <text evidence="2">The sequence shown here is derived from an EMBL/GenBank/DDBJ whole genome shotgun (WGS) entry which is preliminary data.</text>
</comment>
<keyword evidence="3" id="KW-1185">Reference proteome</keyword>